<dbReference type="PANTHER" id="PTHR24298">
    <property type="entry name" value="FLAVONOID 3'-MONOOXYGENASE-RELATED"/>
    <property type="match status" value="1"/>
</dbReference>
<evidence type="ECO:0000256" key="14">
    <source>
        <dbReference type="SAM" id="Phobius"/>
    </source>
</evidence>
<feature type="transmembrane region" description="Helical" evidence="14">
    <location>
        <begin position="6"/>
        <end position="27"/>
    </location>
</feature>
<sequence length="810" mass="93693">MEITTIIFLIISSLTFSIFLKLIFFFSTHKLPPGPPRFPVIGNIIWLKKNNFSDFQGVLRDLASRHGPIITLHVGSKPSIWVTDRSLAHQALVQNGAIFSDRSLALPTTKVITSNQHDIHSSVYGSLWRTLRRNLTSEILQPSRVKAHAPSRKWSLEILVDLFETEQREKGHISDALDHLRHAMFYLLALMCFGEKLRKEEIREIEEAQYQMLISYTKFSVLNIFPSVTKFLLRRKWKEFLELRKSQESVILRYVNARSKETTGDVLCYVDTLLNLEIPTEEKEGGKKRKLSDSEIVSLCSEFLNAATDPTATAMQWIMAIMVKYPEIQRKVYEEMKSVFAGEEEEREEIKEEDLGKLSYLKAVILECLRRHPPGHYLSYHKVTHDTVLGGFLVPHQGTINFMVGEMGRDPKIWEDPLTFKPERFLEGGEACDFDMTGTREIKMMPFGAGRRMCPGYALSLLHLEYYVANLVWKFEWKCVEGEEVDLSEKQQFITMHLQKQHQQQAAMSMFPPNADAHLRPPGLIPNRPGNPFLQNANPNPNLIQQANKFQQQQQQQMMMMMMQQQQQKLMRPSNQLEIQFAYQDAWRVCHPDFKRPFASLEDACERLLPYHVVADYEAEEDDSIFDSNTTSQTLPRCQQWDNNIAAKVAEFTATFEEQVQAFDRIIQKRSDGDRVEERLMMEQVLLNDERNACIQLDREMKAQDARLRMAALAQAAGQARAEESQQSHAEMMARNPLRANAIGNHGEQGRNMNPNEMMLLMNGWGNNNNNNNSQKEEKEPLEDFLNDEENENGEHEKWRRSGDFDLNIR</sequence>
<dbReference type="GO" id="GO:0016705">
    <property type="term" value="F:oxidoreductase activity, acting on paired donors, with incorporation or reduction of molecular oxygen"/>
    <property type="evidence" value="ECO:0007669"/>
    <property type="project" value="InterPro"/>
</dbReference>
<keyword evidence="10" id="KW-0503">Monooxygenase</keyword>
<keyword evidence="8" id="KW-0560">Oxidoreductase</keyword>
<dbReference type="InterPro" id="IPR001128">
    <property type="entry name" value="Cyt_P450"/>
</dbReference>
<evidence type="ECO:0000313" key="16">
    <source>
        <dbReference type="EMBL" id="CAD5321956.1"/>
    </source>
</evidence>
<evidence type="ECO:0000256" key="5">
    <source>
        <dbReference type="ARBA" id="ARBA00022692"/>
    </source>
</evidence>
<dbReference type="InterPro" id="IPR036396">
    <property type="entry name" value="Cyt_P450_sf"/>
</dbReference>
<evidence type="ECO:0000256" key="10">
    <source>
        <dbReference type="ARBA" id="ARBA00023033"/>
    </source>
</evidence>
<dbReference type="GO" id="GO:0005506">
    <property type="term" value="F:iron ion binding"/>
    <property type="evidence" value="ECO:0007669"/>
    <property type="project" value="InterPro"/>
</dbReference>
<dbReference type="InterPro" id="IPR051103">
    <property type="entry name" value="Plant_metabolite_P450s"/>
</dbReference>
<dbReference type="InterPro" id="IPR017972">
    <property type="entry name" value="Cyt_P450_CS"/>
</dbReference>
<feature type="compositionally biased region" description="Low complexity" evidence="13">
    <location>
        <begin position="763"/>
        <end position="773"/>
    </location>
</feature>
<dbReference type="GO" id="GO:0016020">
    <property type="term" value="C:membrane"/>
    <property type="evidence" value="ECO:0007669"/>
    <property type="project" value="UniProtKB-SubCell"/>
</dbReference>
<keyword evidence="9 12" id="KW-0408">Iron</keyword>
<evidence type="ECO:0000256" key="2">
    <source>
        <dbReference type="ARBA" id="ARBA00004167"/>
    </source>
</evidence>
<keyword evidence="5 14" id="KW-0812">Transmembrane</keyword>
<reference evidence="16 17" key="1">
    <citation type="submission" date="2020-09" db="EMBL/GenBank/DDBJ databases">
        <authorList>
            <person name="Ashkenazy H."/>
        </authorList>
    </citation>
    <scope>NUCLEOTIDE SEQUENCE [LARGE SCALE GENOMIC DNA]</scope>
    <source>
        <strain evidence="17">cv. Cdm-0</strain>
    </source>
</reference>
<dbReference type="Pfam" id="PF00067">
    <property type="entry name" value="p450"/>
    <property type="match status" value="1"/>
</dbReference>
<dbReference type="FunFam" id="1.10.630.10:FF:000012">
    <property type="entry name" value="Cytochrome P450 family protein"/>
    <property type="match status" value="1"/>
</dbReference>
<name>A0A7G2EKT6_ARATH</name>
<evidence type="ECO:0000259" key="15">
    <source>
        <dbReference type="Pfam" id="PF15249"/>
    </source>
</evidence>
<feature type="compositionally biased region" description="Acidic residues" evidence="13">
    <location>
        <begin position="780"/>
        <end position="792"/>
    </location>
</feature>
<comment type="subcellular location">
    <subcellularLocation>
        <location evidence="2">Membrane</location>
        <topology evidence="2">Single-pass membrane protein</topology>
    </subcellularLocation>
</comment>
<organism evidence="16 17">
    <name type="scientific">Arabidopsis thaliana</name>
    <name type="common">Mouse-ear cress</name>
    <dbReference type="NCBI Taxonomy" id="3702"/>
    <lineage>
        <taxon>Eukaryota</taxon>
        <taxon>Viridiplantae</taxon>
        <taxon>Streptophyta</taxon>
        <taxon>Embryophyta</taxon>
        <taxon>Tracheophyta</taxon>
        <taxon>Spermatophyta</taxon>
        <taxon>Magnoliopsida</taxon>
        <taxon>eudicotyledons</taxon>
        <taxon>Gunneridae</taxon>
        <taxon>Pentapetalae</taxon>
        <taxon>rosids</taxon>
        <taxon>malvids</taxon>
        <taxon>Brassicales</taxon>
        <taxon>Brassicaceae</taxon>
        <taxon>Camelineae</taxon>
        <taxon>Arabidopsis</taxon>
    </lineage>
</organism>
<evidence type="ECO:0000256" key="6">
    <source>
        <dbReference type="ARBA" id="ARBA00022723"/>
    </source>
</evidence>
<dbReference type="Proteomes" id="UP000516314">
    <property type="component" value="Chromosome 3"/>
</dbReference>
<dbReference type="GO" id="GO:0004497">
    <property type="term" value="F:monooxygenase activity"/>
    <property type="evidence" value="ECO:0007669"/>
    <property type="project" value="UniProtKB-KW"/>
</dbReference>
<proteinExistence type="inferred from homology"/>
<evidence type="ECO:0000256" key="9">
    <source>
        <dbReference type="ARBA" id="ARBA00023004"/>
    </source>
</evidence>
<dbReference type="PRINTS" id="PR00463">
    <property type="entry name" value="EP450I"/>
</dbReference>
<comment type="similarity">
    <text evidence="3">Belongs to the cytochrome P450 family.</text>
</comment>
<feature type="compositionally biased region" description="Basic and acidic residues" evidence="13">
    <location>
        <begin position="793"/>
        <end position="810"/>
    </location>
</feature>
<dbReference type="Pfam" id="PF15249">
    <property type="entry name" value="GLTSCR1"/>
    <property type="match status" value="1"/>
</dbReference>
<evidence type="ECO:0000256" key="7">
    <source>
        <dbReference type="ARBA" id="ARBA00022989"/>
    </source>
</evidence>
<evidence type="ECO:0000256" key="11">
    <source>
        <dbReference type="ARBA" id="ARBA00023136"/>
    </source>
</evidence>
<evidence type="ECO:0000256" key="13">
    <source>
        <dbReference type="SAM" id="MobiDB-lite"/>
    </source>
</evidence>
<feature type="domain" description="GLTSCR protein conserved" evidence="15">
    <location>
        <begin position="585"/>
        <end position="698"/>
    </location>
</feature>
<dbReference type="PANTHER" id="PTHR24298:SF900">
    <property type="entry name" value="CYTOCHROME P450 89A9"/>
    <property type="match status" value="1"/>
</dbReference>
<feature type="binding site" description="axial binding residue" evidence="12">
    <location>
        <position position="454"/>
    </location>
    <ligand>
        <name>heme</name>
        <dbReference type="ChEBI" id="CHEBI:30413"/>
    </ligand>
    <ligandPart>
        <name>Fe</name>
        <dbReference type="ChEBI" id="CHEBI:18248"/>
    </ligandPart>
</feature>
<evidence type="ECO:0000256" key="12">
    <source>
        <dbReference type="PIRSR" id="PIRSR602401-1"/>
    </source>
</evidence>
<dbReference type="SUPFAM" id="SSF48264">
    <property type="entry name" value="Cytochrome P450"/>
    <property type="match status" value="1"/>
</dbReference>
<evidence type="ECO:0000256" key="1">
    <source>
        <dbReference type="ARBA" id="ARBA00001971"/>
    </source>
</evidence>
<dbReference type="InterPro" id="IPR015671">
    <property type="entry name" value="GSCR1_dom"/>
</dbReference>
<evidence type="ECO:0000256" key="8">
    <source>
        <dbReference type="ARBA" id="ARBA00023002"/>
    </source>
</evidence>
<accession>A0A7G2EKT6</accession>
<protein>
    <submittedName>
        <fullName evidence="16">(thale cress) hypothetical protein</fullName>
    </submittedName>
</protein>
<gene>
    <name evidence="16" type="ORF">AT9943_LOCUS9995</name>
</gene>
<keyword evidence="7 14" id="KW-1133">Transmembrane helix</keyword>
<evidence type="ECO:0000256" key="4">
    <source>
        <dbReference type="ARBA" id="ARBA00022617"/>
    </source>
</evidence>
<dbReference type="EMBL" id="LR881468">
    <property type="protein sequence ID" value="CAD5321956.1"/>
    <property type="molecule type" value="Genomic_DNA"/>
</dbReference>
<dbReference type="InterPro" id="IPR002401">
    <property type="entry name" value="Cyt_P450_E_grp-I"/>
</dbReference>
<dbReference type="Gene3D" id="1.10.630.10">
    <property type="entry name" value="Cytochrome P450"/>
    <property type="match status" value="1"/>
</dbReference>
<comment type="cofactor">
    <cofactor evidence="1 12">
        <name>heme</name>
        <dbReference type="ChEBI" id="CHEBI:30413"/>
    </cofactor>
</comment>
<keyword evidence="6 12" id="KW-0479">Metal-binding</keyword>
<evidence type="ECO:0000313" key="17">
    <source>
        <dbReference type="Proteomes" id="UP000516314"/>
    </source>
</evidence>
<dbReference type="PROSITE" id="PS00086">
    <property type="entry name" value="CYTOCHROME_P450"/>
    <property type="match status" value="1"/>
</dbReference>
<evidence type="ECO:0000256" key="3">
    <source>
        <dbReference type="ARBA" id="ARBA00010617"/>
    </source>
</evidence>
<dbReference type="GO" id="GO:0020037">
    <property type="term" value="F:heme binding"/>
    <property type="evidence" value="ECO:0007669"/>
    <property type="project" value="InterPro"/>
</dbReference>
<dbReference type="AlphaFoldDB" id="A0A7G2EKT6"/>
<dbReference type="PRINTS" id="PR00385">
    <property type="entry name" value="P450"/>
</dbReference>
<feature type="region of interest" description="Disordered" evidence="13">
    <location>
        <begin position="763"/>
        <end position="810"/>
    </location>
</feature>
<keyword evidence="4 12" id="KW-0349">Heme</keyword>
<keyword evidence="11 14" id="KW-0472">Membrane</keyword>
<dbReference type="CDD" id="cd11075">
    <property type="entry name" value="CYP77_89"/>
    <property type="match status" value="1"/>
</dbReference>